<feature type="chain" id="PRO_5038709679" description="DUF4358 domain-containing protein" evidence="1">
    <location>
        <begin position="22"/>
        <end position="171"/>
    </location>
</feature>
<proteinExistence type="predicted"/>
<organism evidence="2 3">
    <name type="scientific">Hydrogeniiclostridium mannosilyticum</name>
    <dbReference type="NCBI Taxonomy" id="2764322"/>
    <lineage>
        <taxon>Bacteria</taxon>
        <taxon>Bacillati</taxon>
        <taxon>Bacillota</taxon>
        <taxon>Clostridia</taxon>
        <taxon>Eubacteriales</taxon>
        <taxon>Acutalibacteraceae</taxon>
        <taxon>Hydrogeniiclostridium</taxon>
    </lineage>
</organism>
<dbReference type="RefSeq" id="WP_112331943.1">
    <property type="nucleotide sequence ID" value="NZ_JADPHD010000004.1"/>
</dbReference>
<dbReference type="AlphaFoldDB" id="A0A328UHQ0"/>
<dbReference type="Pfam" id="PF14270">
    <property type="entry name" value="DUF4358"/>
    <property type="match status" value="1"/>
</dbReference>
<protein>
    <recommendedName>
        <fullName evidence="4">DUF4358 domain-containing protein</fullName>
    </recommendedName>
</protein>
<evidence type="ECO:0008006" key="4">
    <source>
        <dbReference type="Google" id="ProtNLM"/>
    </source>
</evidence>
<name>A0A328UHQ0_9FIRM</name>
<dbReference type="PROSITE" id="PS51257">
    <property type="entry name" value="PROKAR_LIPOPROTEIN"/>
    <property type="match status" value="1"/>
</dbReference>
<dbReference type="Proteomes" id="UP000249377">
    <property type="component" value="Unassembled WGS sequence"/>
</dbReference>
<keyword evidence="3" id="KW-1185">Reference proteome</keyword>
<feature type="signal peptide" evidence="1">
    <location>
        <begin position="1"/>
        <end position="21"/>
    </location>
</feature>
<evidence type="ECO:0000313" key="2">
    <source>
        <dbReference type="EMBL" id="RAQ30749.1"/>
    </source>
</evidence>
<keyword evidence="1" id="KW-0732">Signal</keyword>
<dbReference type="InterPro" id="IPR025648">
    <property type="entry name" value="DUF4358"/>
</dbReference>
<evidence type="ECO:0000256" key="1">
    <source>
        <dbReference type="SAM" id="SignalP"/>
    </source>
</evidence>
<evidence type="ECO:0000313" key="3">
    <source>
        <dbReference type="Proteomes" id="UP000249377"/>
    </source>
</evidence>
<comment type="caution">
    <text evidence="2">The sequence shown here is derived from an EMBL/GenBank/DDBJ whole genome shotgun (WGS) entry which is preliminary data.</text>
</comment>
<reference evidence="2 3" key="1">
    <citation type="submission" date="2018-06" db="EMBL/GenBank/DDBJ databases">
        <title>Noncontiguous genome sequence of Ruminococcaceae bacterium ASD2818.</title>
        <authorList>
            <person name="Chaplin A.V."/>
            <person name="Sokolova S.R."/>
            <person name="Kochetkova T.O."/>
            <person name="Goltsov A.Y."/>
            <person name="Trofimov D.Y."/>
            <person name="Efimov B.A."/>
        </authorList>
    </citation>
    <scope>NUCLEOTIDE SEQUENCE [LARGE SCALE GENOMIC DNA]</scope>
    <source>
        <strain evidence="2 3">ASD2818</strain>
    </source>
</reference>
<sequence>MKLKKRLTAIAVTLLAGALMLAGLSACQQQDPQASGPAVQKEPAGQAAALADSLSKGIPFQDQLTAMDGEKAREVYLLDADAVTEGKVYVSTGATAEEIAVWYAASPEKVDIVKKALEERIDYQRTGFEDYNAQELTKLKNPVLEVKGQYVILCISDDNEKAKSIIDKAFS</sequence>
<dbReference type="EMBL" id="QLYR01000001">
    <property type="protein sequence ID" value="RAQ30749.1"/>
    <property type="molecule type" value="Genomic_DNA"/>
</dbReference>
<gene>
    <name evidence="2" type="ORF">DPQ25_04515</name>
</gene>
<accession>A0A328UHQ0</accession>